<evidence type="ECO:0000256" key="1">
    <source>
        <dbReference type="SAM" id="MobiDB-lite"/>
    </source>
</evidence>
<feature type="region of interest" description="Disordered" evidence="1">
    <location>
        <begin position="144"/>
        <end position="167"/>
    </location>
</feature>
<feature type="region of interest" description="Disordered" evidence="1">
    <location>
        <begin position="185"/>
        <end position="214"/>
    </location>
</feature>
<dbReference type="AlphaFoldDB" id="A0A8K1CEY7"/>
<feature type="compositionally biased region" description="Polar residues" evidence="1">
    <location>
        <begin position="77"/>
        <end position="88"/>
    </location>
</feature>
<gene>
    <name evidence="3" type="ORF">Poli38472_009689</name>
</gene>
<feature type="domain" description="Photolyase/cryptochrome alpha/beta" evidence="2">
    <location>
        <begin position="312"/>
        <end position="464"/>
    </location>
</feature>
<evidence type="ECO:0000259" key="2">
    <source>
        <dbReference type="PROSITE" id="PS51645"/>
    </source>
</evidence>
<dbReference type="SUPFAM" id="SSF52425">
    <property type="entry name" value="Cryptochrome/photolyase, N-terminal domain"/>
    <property type="match status" value="1"/>
</dbReference>
<accession>A0A8K1CEY7</accession>
<dbReference type="EMBL" id="SPLM01000074">
    <property type="protein sequence ID" value="TMW62196.1"/>
    <property type="molecule type" value="Genomic_DNA"/>
</dbReference>
<dbReference type="Pfam" id="PF00875">
    <property type="entry name" value="DNA_photolyase"/>
    <property type="match status" value="1"/>
</dbReference>
<keyword evidence="4" id="KW-1185">Reference proteome</keyword>
<proteinExistence type="predicted"/>
<name>A0A8K1CEY7_PYTOL</name>
<dbReference type="InterPro" id="IPR052219">
    <property type="entry name" value="Photolyase_Class-2"/>
</dbReference>
<dbReference type="InterPro" id="IPR036155">
    <property type="entry name" value="Crypto/Photolyase_N_sf"/>
</dbReference>
<dbReference type="InterPro" id="IPR006050">
    <property type="entry name" value="DNA_photolyase_N"/>
</dbReference>
<organism evidence="3 4">
    <name type="scientific">Pythium oligandrum</name>
    <name type="common">Mycoparasitic fungus</name>
    <dbReference type="NCBI Taxonomy" id="41045"/>
    <lineage>
        <taxon>Eukaryota</taxon>
        <taxon>Sar</taxon>
        <taxon>Stramenopiles</taxon>
        <taxon>Oomycota</taxon>
        <taxon>Peronosporomycetes</taxon>
        <taxon>Pythiales</taxon>
        <taxon>Pythiaceae</taxon>
        <taxon>Pythium</taxon>
    </lineage>
</organism>
<dbReference type="PANTHER" id="PTHR10211">
    <property type="entry name" value="DEOXYRIBODIPYRIMIDINE PHOTOLYASE"/>
    <property type="match status" value="1"/>
</dbReference>
<evidence type="ECO:0000313" key="4">
    <source>
        <dbReference type="Proteomes" id="UP000794436"/>
    </source>
</evidence>
<dbReference type="InterPro" id="IPR014729">
    <property type="entry name" value="Rossmann-like_a/b/a_fold"/>
</dbReference>
<dbReference type="OrthoDB" id="79696at2759"/>
<dbReference type="PANTHER" id="PTHR10211:SF0">
    <property type="entry name" value="DEOXYRIBODIPYRIMIDINE PHOTO-LYASE"/>
    <property type="match status" value="1"/>
</dbReference>
<feature type="region of interest" description="Disordered" evidence="1">
    <location>
        <begin position="73"/>
        <end position="101"/>
    </location>
</feature>
<reference evidence="3" key="1">
    <citation type="submission" date="2019-03" db="EMBL/GenBank/DDBJ databases">
        <title>Long read genome sequence of the mycoparasitic Pythium oligandrum ATCC 38472 isolated from sugarbeet rhizosphere.</title>
        <authorList>
            <person name="Gaulin E."/>
        </authorList>
    </citation>
    <scope>NUCLEOTIDE SEQUENCE</scope>
    <source>
        <strain evidence="3">ATCC 38472_TT</strain>
    </source>
</reference>
<dbReference type="Gene3D" id="3.40.50.620">
    <property type="entry name" value="HUPs"/>
    <property type="match status" value="1"/>
</dbReference>
<sequence length="841" mass="92830">MTDISLDDEHFERIGAQIAALRQETEVNASEASARLYSTSNGGLVRVLDAVEAPLSPGMLQAINRYLNQEREEAEALNSTSEAETTTKPAEERDVPVEAEETQVSLLTLTATSYATQVKTTTSVEMEETQVSVHGVNGLLTLTASLPTSEATQNRRPDPVETEETQVSVHGVNGLLTLTASLPMSEATSVRRSDTQEAEPMEVDSGEVTESTPQLKEPVVVREEATMEELMTSGSSASNWLSGYTAPVPDNNEPASESSGVDTQDQSFYRVAAVESLLPDWPQLLLERTRICYSSRRAAYRQQNAPQATDQGCVVYWLRHTLRVSHGNFALDAAVKLAQQSSVPVVVTTLLPSSVWLPTRHAATADEAFARSSLIELRRHLRDRGIKFSAFALSQTHQLSGNGRSNGIIDGGAGLYELLSAFQPFAVVTDDGFTQSSRTELDTLRQYLSTRANTDWPLLAVDSMTCVPFYQRCPGAQKSLRAQENELFISEEAFTAEYAAAMSDMSATSMAKIERIDSLNRYDAEGDKQLIKAASKVGLEPLQWEILEATCATSRSPNAPFGEKTALTKLEALLRSTDTRPAVQQELQGAGVLSLLPFIRHGSLYAGHVIDRLASALASMPRPSDAQTRKGAAMLKVLRSRAFTHLAKERDYMLYLSLWAASHQEHVNQLSSRMVPFRALASFQPSSSDLDSFQTLLPSWVLSTNMDLQATRDPNAPAALYDPYQLESGRTDDPYWNDIQLFLHAHRYLHPLVILYWAYRLVQWSVSLRAAIMTIMTLLDKCSLGAPPASPDTVMVVWSALFRLVEGKTDIENDAFEALREFQQRTEAELVSQPKLQLRKQ</sequence>
<dbReference type="PROSITE" id="PS51645">
    <property type="entry name" value="PHR_CRY_ALPHA_BETA"/>
    <property type="match status" value="1"/>
</dbReference>
<feature type="compositionally biased region" description="Acidic residues" evidence="1">
    <location>
        <begin position="196"/>
        <end position="207"/>
    </location>
</feature>
<dbReference type="Proteomes" id="UP000794436">
    <property type="component" value="Unassembled WGS sequence"/>
</dbReference>
<comment type="caution">
    <text evidence="3">The sequence shown here is derived from an EMBL/GenBank/DDBJ whole genome shotgun (WGS) entry which is preliminary data.</text>
</comment>
<dbReference type="Gene3D" id="1.10.579.10">
    <property type="entry name" value="DNA Cyclobutane Dipyrimidine Photolyase, subunit A, domain 3"/>
    <property type="match status" value="1"/>
</dbReference>
<protein>
    <recommendedName>
        <fullName evidence="2">Photolyase/cryptochrome alpha/beta domain-containing protein</fullName>
    </recommendedName>
</protein>
<evidence type="ECO:0000313" key="3">
    <source>
        <dbReference type="EMBL" id="TMW62196.1"/>
    </source>
</evidence>